<dbReference type="OrthoDB" id="9810101at2"/>
<reference evidence="1 2" key="1">
    <citation type="submission" date="2017-05" db="EMBL/GenBank/DDBJ databases">
        <title>Vagococcus spp. assemblies.</title>
        <authorList>
            <person name="Gulvik C.A."/>
        </authorList>
    </citation>
    <scope>NUCLEOTIDE SEQUENCE [LARGE SCALE GENOMIC DNA]</scope>
    <source>
        <strain evidence="1 2">LMG 24798</strain>
    </source>
</reference>
<dbReference type="Proteomes" id="UP000286773">
    <property type="component" value="Unassembled WGS sequence"/>
</dbReference>
<gene>
    <name evidence="1" type="ORF">CBF27_10930</name>
</gene>
<dbReference type="InterPro" id="IPR023292">
    <property type="entry name" value="NTP_PyroPHydrolase-like_dom_sf"/>
</dbReference>
<dbReference type="Pfam" id="PF01503">
    <property type="entry name" value="PRA-PH"/>
    <property type="match status" value="1"/>
</dbReference>
<protein>
    <submittedName>
        <fullName evidence="1">HAD family hydrolase</fullName>
    </submittedName>
</protein>
<dbReference type="Gene3D" id="1.10.3420.10">
    <property type="entry name" value="putative ntp pyrophosphohydrolase like domain"/>
    <property type="match status" value="1"/>
</dbReference>
<name>A0A430AQE6_9ENTE</name>
<dbReference type="AlphaFoldDB" id="A0A430AQE6"/>
<proteinExistence type="predicted"/>
<evidence type="ECO:0000313" key="2">
    <source>
        <dbReference type="Proteomes" id="UP000286773"/>
    </source>
</evidence>
<comment type="caution">
    <text evidence="1">The sequence shown here is derived from an EMBL/GenBank/DDBJ whole genome shotgun (WGS) entry which is preliminary data.</text>
</comment>
<sequence length="167" mass="19040">MNPYQQVKEFHAVFDPVAHHAPAPLSERTARHRSGFKAEEIVEFLYAAADNDKEIFLQAVDYLKETIDQSVEKVLAADKEVTPLVDEVDALTDLLYFTYGSFVMLGVDPTEIFNIVHRANMGKVFPDGKPHYHPVTGKVLKPANWEQKYAPEARILNEIEKQKKRSE</sequence>
<organism evidence="1 2">
    <name type="scientific">Vagococcus acidifermentans</name>
    <dbReference type="NCBI Taxonomy" id="564710"/>
    <lineage>
        <taxon>Bacteria</taxon>
        <taxon>Bacillati</taxon>
        <taxon>Bacillota</taxon>
        <taxon>Bacilli</taxon>
        <taxon>Lactobacillales</taxon>
        <taxon>Enterococcaceae</taxon>
        <taxon>Vagococcus</taxon>
    </lineage>
</organism>
<dbReference type="RefSeq" id="WP_126814382.1">
    <property type="nucleotide sequence ID" value="NZ_NGKC01000013.1"/>
</dbReference>
<keyword evidence="1" id="KW-0378">Hydrolase</keyword>
<accession>A0A430AQE6</accession>
<dbReference type="GO" id="GO:0016787">
    <property type="term" value="F:hydrolase activity"/>
    <property type="evidence" value="ECO:0007669"/>
    <property type="project" value="UniProtKB-KW"/>
</dbReference>
<evidence type="ECO:0000313" key="1">
    <source>
        <dbReference type="EMBL" id="RSU10285.1"/>
    </source>
</evidence>
<keyword evidence="2" id="KW-1185">Reference proteome</keyword>
<dbReference type="InterPro" id="IPR021130">
    <property type="entry name" value="PRib-ATP_PPHydrolase-like"/>
</dbReference>
<dbReference type="EMBL" id="NGKC01000013">
    <property type="protein sequence ID" value="RSU10285.1"/>
    <property type="molecule type" value="Genomic_DNA"/>
</dbReference>